<organism evidence="6 7">
    <name type="scientific">Limulus polyphemus</name>
    <name type="common">Atlantic horseshoe crab</name>
    <dbReference type="NCBI Taxonomy" id="6850"/>
    <lineage>
        <taxon>Eukaryota</taxon>
        <taxon>Metazoa</taxon>
        <taxon>Ecdysozoa</taxon>
        <taxon>Arthropoda</taxon>
        <taxon>Chelicerata</taxon>
        <taxon>Merostomata</taxon>
        <taxon>Xiphosura</taxon>
        <taxon>Limulidae</taxon>
        <taxon>Limulus</taxon>
    </lineage>
</organism>
<dbReference type="Proteomes" id="UP000694941">
    <property type="component" value="Unplaced"/>
</dbReference>
<dbReference type="PANTHER" id="PTHR21608">
    <property type="entry name" value="KINESIN-LIKE PROTEIN CG14535"/>
    <property type="match status" value="1"/>
</dbReference>
<dbReference type="PANTHER" id="PTHR21608:SF7">
    <property type="entry name" value="KINESIN-LIKE PROTEIN CG14535"/>
    <property type="match status" value="1"/>
</dbReference>
<gene>
    <name evidence="7" type="primary">LOC111087427</name>
</gene>
<reference evidence="7" key="1">
    <citation type="submission" date="2025-08" db="UniProtKB">
        <authorList>
            <consortium name="RefSeq"/>
        </authorList>
    </citation>
    <scope>IDENTIFICATION</scope>
    <source>
        <tissue evidence="7">Muscle</tissue>
    </source>
</reference>
<feature type="compositionally biased region" description="Basic and acidic residues" evidence="4">
    <location>
        <begin position="104"/>
        <end position="114"/>
    </location>
</feature>
<evidence type="ECO:0000256" key="4">
    <source>
        <dbReference type="SAM" id="MobiDB-lite"/>
    </source>
</evidence>
<evidence type="ECO:0000313" key="6">
    <source>
        <dbReference type="Proteomes" id="UP000694941"/>
    </source>
</evidence>
<keyword evidence="2" id="KW-0963">Cytoplasm</keyword>
<dbReference type="Gene3D" id="1.20.58.1980">
    <property type="match status" value="1"/>
</dbReference>
<evidence type="ECO:0000259" key="5">
    <source>
        <dbReference type="PROSITE" id="PS50067"/>
    </source>
</evidence>
<evidence type="ECO:0000256" key="1">
    <source>
        <dbReference type="ARBA" id="ARBA00004245"/>
    </source>
</evidence>
<feature type="domain" description="Kinesin motor" evidence="5">
    <location>
        <begin position="1"/>
        <end position="39"/>
    </location>
</feature>
<feature type="region of interest" description="Disordered" evidence="4">
    <location>
        <begin position="98"/>
        <end position="199"/>
    </location>
</feature>
<feature type="compositionally biased region" description="Low complexity" evidence="4">
    <location>
        <begin position="120"/>
        <end position="147"/>
    </location>
</feature>
<evidence type="ECO:0000313" key="7">
    <source>
        <dbReference type="RefSeq" id="XP_022249733.1"/>
    </source>
</evidence>
<feature type="compositionally biased region" description="Low complexity" evidence="4">
    <location>
        <begin position="156"/>
        <end position="172"/>
    </location>
</feature>
<evidence type="ECO:0000256" key="2">
    <source>
        <dbReference type="ARBA" id="ARBA00023212"/>
    </source>
</evidence>
<comment type="similarity">
    <text evidence="3">Belongs to the TRAFAC class myosin-kinesin ATPase superfamily. Kinesin family.</text>
</comment>
<accession>A0ABM1T1H7</accession>
<dbReference type="PROSITE" id="PS50067">
    <property type="entry name" value="KINESIN_MOTOR_2"/>
    <property type="match status" value="1"/>
</dbReference>
<name>A0ABM1T1H7_LIMPO</name>
<comment type="caution">
    <text evidence="3">Lacks conserved residue(s) required for the propagation of feature annotation.</text>
</comment>
<keyword evidence="6" id="KW-1185">Reference proteome</keyword>
<evidence type="ECO:0000256" key="3">
    <source>
        <dbReference type="PROSITE-ProRule" id="PRU00283"/>
    </source>
</evidence>
<sequence length="297" mass="32550">MALGNLTSRAAMIAHVSPSAERFSETLFTIQLASRVHRLRRKKLKQFSSKASGDGEGKDVCQPCVRSDAVSEDEAASRVSDPDYTSGSEQSCVTAIFVGNPDIPRGDSRLLSKEKHQRVQKYSSKSSMSQTLSTKAASSQSSAADLKTSGSSGRKGASLIRSSASSTSTFRGRSQKKSALGSVNPHVPKQYQPKDPLGFLPSDQITRKPFIQAPRKLSIKHRLELTKQKHLSPSRPTTPTKIFFLKGSKMFRVMNYGLMDLGLQSQSSTLRLFSISKRNSGLMGRQFVAHIMTLKRP</sequence>
<keyword evidence="2" id="KW-0206">Cytoskeleton</keyword>
<dbReference type="InterPro" id="IPR027640">
    <property type="entry name" value="Kinesin-like_fam"/>
</dbReference>
<dbReference type="RefSeq" id="XP_022249733.1">
    <property type="nucleotide sequence ID" value="XM_022394025.1"/>
</dbReference>
<proteinExistence type="inferred from homology"/>
<protein>
    <submittedName>
        <fullName evidence="7">Kinesin-like protein CG14535</fullName>
    </submittedName>
</protein>
<dbReference type="InterPro" id="IPR001752">
    <property type="entry name" value="Kinesin_motor_dom"/>
</dbReference>
<dbReference type="GeneID" id="111087427"/>
<comment type="subcellular location">
    <subcellularLocation>
        <location evidence="1">Cytoplasm</location>
        <location evidence="1">Cytoskeleton</location>
    </subcellularLocation>
</comment>